<protein>
    <recommendedName>
        <fullName evidence="1">F-box domain-containing protein</fullName>
    </recommendedName>
</protein>
<feature type="domain" description="F-box" evidence="1">
    <location>
        <begin position="1"/>
        <end position="46"/>
    </location>
</feature>
<dbReference type="SUPFAM" id="SSF50969">
    <property type="entry name" value="YVTN repeat-like/Quinoprotein amine dehydrogenase"/>
    <property type="match status" value="1"/>
</dbReference>
<proteinExistence type="predicted"/>
<keyword evidence="3" id="KW-1185">Reference proteome</keyword>
<accession>A0AAD7U4D9</accession>
<dbReference type="Proteomes" id="UP001215151">
    <property type="component" value="Unassembled WGS sequence"/>
</dbReference>
<sequence length="535" mass="59035">MNLLRLPQELLVGILLNLGPSDLLACGLVCHGLNSILGTPALRHQVLLAKAGMRQTISGELSLLDNIKALEEYQTAWRSLTQRTTPHTDQHDGLRYLKIAGDALALLSDKTLRLIRPPCSIRRVQSQTWSIDLSVAQFDIHCCAVDSSQGLIAISGVDMSSPQPMQCHLVSLSGASLRAYHPDAAVQAFTIPTYVAYAWSREVKICGDLVGWVWRDHSNDLRVYNWKTGALVWQHHSAHDAIHFTFLDETRLMVACENTLRIYVVDAYIRLDPSPHAAPPWASALADHPQPICTLEGLPLVGIDVTSNILAFESQRPVANDDAAFERDASLTVLAMLFMAGTSTTIEKYLYVIPVATLLGCLDSLIDENTFHAVPPHPPPSIPWDSWGASGGCLLPILNIFDFMPLGVSVMGSTCAIISSKTYDFATLDAFIFDFHALAHPESAADDDREILAQFMDSARVVRSAKLLRGPIRNTLPYRVVHKTVTYNDDPDFAAAVTRHSFALLEDGLAVMSTTMEDDIWRLRLFTVDKPAHRK</sequence>
<name>A0AAD7U4D9_9APHY</name>
<dbReference type="Gene3D" id="1.20.1280.50">
    <property type="match status" value="1"/>
</dbReference>
<evidence type="ECO:0000313" key="3">
    <source>
        <dbReference type="Proteomes" id="UP001215151"/>
    </source>
</evidence>
<dbReference type="EMBL" id="JAPEVG010000002">
    <property type="protein sequence ID" value="KAJ8502060.1"/>
    <property type="molecule type" value="Genomic_DNA"/>
</dbReference>
<evidence type="ECO:0000313" key="2">
    <source>
        <dbReference type="EMBL" id="KAJ8502060.1"/>
    </source>
</evidence>
<dbReference type="InterPro" id="IPR011044">
    <property type="entry name" value="Quino_amine_DH_bsu"/>
</dbReference>
<reference evidence="2" key="1">
    <citation type="submission" date="2022-11" db="EMBL/GenBank/DDBJ databases">
        <title>Genome Sequence of Cubamyces cubensis.</title>
        <authorList>
            <person name="Buettner E."/>
        </authorList>
    </citation>
    <scope>NUCLEOTIDE SEQUENCE</scope>
    <source>
        <strain evidence="2">MPL-01</strain>
    </source>
</reference>
<dbReference type="Pfam" id="PF12937">
    <property type="entry name" value="F-box-like"/>
    <property type="match status" value="1"/>
</dbReference>
<evidence type="ECO:0000259" key="1">
    <source>
        <dbReference type="PROSITE" id="PS50181"/>
    </source>
</evidence>
<dbReference type="AlphaFoldDB" id="A0AAD7U4D9"/>
<comment type="caution">
    <text evidence="2">The sequence shown here is derived from an EMBL/GenBank/DDBJ whole genome shotgun (WGS) entry which is preliminary data.</text>
</comment>
<organism evidence="2 3">
    <name type="scientific">Trametes cubensis</name>
    <dbReference type="NCBI Taxonomy" id="1111947"/>
    <lineage>
        <taxon>Eukaryota</taxon>
        <taxon>Fungi</taxon>
        <taxon>Dikarya</taxon>
        <taxon>Basidiomycota</taxon>
        <taxon>Agaricomycotina</taxon>
        <taxon>Agaricomycetes</taxon>
        <taxon>Polyporales</taxon>
        <taxon>Polyporaceae</taxon>
        <taxon>Trametes</taxon>
    </lineage>
</organism>
<dbReference type="PROSITE" id="PS50181">
    <property type="entry name" value="FBOX"/>
    <property type="match status" value="1"/>
</dbReference>
<dbReference type="CDD" id="cd09917">
    <property type="entry name" value="F-box_SF"/>
    <property type="match status" value="1"/>
</dbReference>
<dbReference type="InterPro" id="IPR001810">
    <property type="entry name" value="F-box_dom"/>
</dbReference>
<dbReference type="InterPro" id="IPR036047">
    <property type="entry name" value="F-box-like_dom_sf"/>
</dbReference>
<gene>
    <name evidence="2" type="ORF">ONZ51_g132</name>
</gene>
<dbReference type="SUPFAM" id="SSF81383">
    <property type="entry name" value="F-box domain"/>
    <property type="match status" value="1"/>
</dbReference>
<dbReference type="SMART" id="SM00256">
    <property type="entry name" value="FBOX"/>
    <property type="match status" value="1"/>
</dbReference>